<keyword evidence="4" id="KW-1185">Reference proteome</keyword>
<feature type="chain" id="PRO_5008588792" evidence="1">
    <location>
        <begin position="29"/>
        <end position="100"/>
    </location>
</feature>
<dbReference type="EMBL" id="CM000766">
    <property type="protein sequence ID" value="KXG24421.1"/>
    <property type="molecule type" value="Genomic_DNA"/>
</dbReference>
<keyword evidence="1" id="KW-0732">Signal</keyword>
<dbReference type="Gramene" id="OQU79877">
    <property type="protein sequence ID" value="OQU79877"/>
    <property type="gene ID" value="SORBI_3007G039884"/>
</dbReference>
<evidence type="ECO:0000256" key="1">
    <source>
        <dbReference type="SAM" id="SignalP"/>
    </source>
</evidence>
<dbReference type="Pfam" id="PF06639">
    <property type="entry name" value="BAP"/>
    <property type="match status" value="1"/>
</dbReference>
<feature type="signal peptide" evidence="1">
    <location>
        <begin position="1"/>
        <end position="28"/>
    </location>
</feature>
<dbReference type="InParanoid" id="A0A1B6PFF4"/>
<dbReference type="InterPro" id="IPR009540">
    <property type="entry name" value="BAP"/>
</dbReference>
<proteinExistence type="predicted"/>
<organism evidence="2 4">
    <name type="scientific">Sorghum bicolor</name>
    <name type="common">Sorghum</name>
    <name type="synonym">Sorghum vulgare</name>
    <dbReference type="NCBI Taxonomy" id="4558"/>
    <lineage>
        <taxon>Eukaryota</taxon>
        <taxon>Viridiplantae</taxon>
        <taxon>Streptophyta</taxon>
        <taxon>Embryophyta</taxon>
        <taxon>Tracheophyta</taxon>
        <taxon>Spermatophyta</taxon>
        <taxon>Magnoliopsida</taxon>
        <taxon>Liliopsida</taxon>
        <taxon>Poales</taxon>
        <taxon>Poaceae</taxon>
        <taxon>PACMAD clade</taxon>
        <taxon>Panicoideae</taxon>
        <taxon>Andropogonodae</taxon>
        <taxon>Andropogoneae</taxon>
        <taxon>Sorghinae</taxon>
        <taxon>Sorghum</taxon>
    </lineage>
</organism>
<reference evidence="2 4" key="1">
    <citation type="journal article" date="2009" name="Nature">
        <title>The Sorghum bicolor genome and the diversification of grasses.</title>
        <authorList>
            <person name="Paterson A.H."/>
            <person name="Bowers J.E."/>
            <person name="Bruggmann R."/>
            <person name="Dubchak I."/>
            <person name="Grimwood J."/>
            <person name="Gundlach H."/>
            <person name="Haberer G."/>
            <person name="Hellsten U."/>
            <person name="Mitros T."/>
            <person name="Poliakov A."/>
            <person name="Schmutz J."/>
            <person name="Spannagl M."/>
            <person name="Tang H."/>
            <person name="Wang X."/>
            <person name="Wicker T."/>
            <person name="Bharti A.K."/>
            <person name="Chapman J."/>
            <person name="Feltus F.A."/>
            <person name="Gowik U."/>
            <person name="Grigoriev I.V."/>
            <person name="Lyons E."/>
            <person name="Maher C.A."/>
            <person name="Martis M."/>
            <person name="Narechania A."/>
            <person name="Otillar R.P."/>
            <person name="Penning B.W."/>
            <person name="Salamov A.A."/>
            <person name="Wang Y."/>
            <person name="Zhang L."/>
            <person name="Carpita N.C."/>
            <person name="Freeling M."/>
            <person name="Gingle A.R."/>
            <person name="Hash C.T."/>
            <person name="Keller B."/>
            <person name="Klein P."/>
            <person name="Kresovich S."/>
            <person name="McCann M.C."/>
            <person name="Ming R."/>
            <person name="Peterson D.G."/>
            <person name="Mehboob-ur-Rahman"/>
            <person name="Ware D."/>
            <person name="Westhoff P."/>
            <person name="Mayer K.F."/>
            <person name="Messing J."/>
            <person name="Rokhsar D.S."/>
        </authorList>
    </citation>
    <scope>NUCLEOTIDE SEQUENCE [LARGE SCALE GENOMIC DNA]</scope>
    <source>
        <strain evidence="4">cv. BTx623</strain>
    </source>
</reference>
<protein>
    <submittedName>
        <fullName evidence="2">Uncharacterized protein</fullName>
    </submittedName>
</protein>
<dbReference type="EMBL" id="CM000766">
    <property type="protein sequence ID" value="OQU79877.1"/>
    <property type="molecule type" value="Genomic_DNA"/>
</dbReference>
<dbReference type="Gramene" id="KXG24421">
    <property type="protein sequence ID" value="KXG24421"/>
    <property type="gene ID" value="SORBI_3007G039800"/>
</dbReference>
<sequence>MAKCQKHVSIQALWLLSMVLLASSVVYARTINGQTKEDINTRSVTMMTRSASSIIGSGEHPLRGTCVETHNGWWLCGKMQFRKYQDCAAYCSKHFVGNSD</sequence>
<evidence type="ECO:0000313" key="3">
    <source>
        <dbReference type="EMBL" id="OQU79877.1"/>
    </source>
</evidence>
<evidence type="ECO:0000313" key="4">
    <source>
        <dbReference type="Proteomes" id="UP000000768"/>
    </source>
</evidence>
<gene>
    <name evidence="2" type="ORF">SORBI_3007G039800</name>
    <name evidence="3" type="ORF">SORBI_3007G039884</name>
</gene>
<dbReference type="AlphaFoldDB" id="A0A1B6PFF4"/>
<reference evidence="4" key="3">
    <citation type="journal article" date="2018" name="Plant J.">
        <title>The Sorghum bicolor reference genome: improved assembly, gene annotations, a transcriptome atlas, and signatures of genome organization.</title>
        <authorList>
            <person name="McCormick R.F."/>
            <person name="Truong S.K."/>
            <person name="Sreedasyam A."/>
            <person name="Jenkins J."/>
            <person name="Shu S."/>
            <person name="Sims D."/>
            <person name="Kennedy M."/>
            <person name="Amirebrahimi M."/>
            <person name="Weers B.D."/>
            <person name="McKinley B."/>
            <person name="Mattison A."/>
            <person name="Morishige D.T."/>
            <person name="Grimwood J."/>
            <person name="Schmutz J."/>
            <person name="Mullet J.E."/>
        </authorList>
    </citation>
    <scope>NUCLEOTIDE SEQUENCE [LARGE SCALE GENOMIC DNA]</scope>
    <source>
        <strain evidence="4">cv. BTx623</strain>
    </source>
</reference>
<evidence type="ECO:0000313" key="2">
    <source>
        <dbReference type="EMBL" id="KXG24421.1"/>
    </source>
</evidence>
<reference evidence="2" key="2">
    <citation type="submission" date="2017-02" db="EMBL/GenBank/DDBJ databases">
        <title>WGS assembly of Sorghum bicolor.</title>
        <authorList>
            <person name="Paterson A."/>
            <person name="Mullet J."/>
            <person name="Bowers J."/>
            <person name="Bruggmann R."/>
            <person name="Dubchak I."/>
            <person name="Grimwood J."/>
            <person name="Gundlach H."/>
            <person name="Haberer G."/>
            <person name="Hellsten U."/>
            <person name="Mitros T."/>
            <person name="Poliakov A."/>
            <person name="Schmutz J."/>
            <person name="Spannagl M."/>
            <person name="Tang H."/>
            <person name="Wang X."/>
            <person name="Wicker T."/>
            <person name="Bharti A."/>
            <person name="Chapman J."/>
            <person name="Feltus F."/>
            <person name="Gowik U."/>
            <person name="Grigoriev I."/>
            <person name="Lyons E."/>
            <person name="Maher C."/>
            <person name="Martis M."/>
            <person name="Narechania A."/>
            <person name="Otillar R."/>
            <person name="Penning B."/>
            <person name="Salamov A."/>
            <person name="Wang Y."/>
            <person name="Zhang L."/>
            <person name="Carpita N."/>
            <person name="Freeling M."/>
            <person name="Gingle A."/>
            <person name="Hash C."/>
            <person name="Keller B."/>
            <person name="Klein P."/>
            <person name="Kresovich S."/>
            <person name="Mccann M."/>
            <person name="Ming R."/>
            <person name="Peterson D."/>
            <person name="Rahman M."/>
            <person name="Ware D."/>
            <person name="Westhoff P."/>
            <person name="Mayer K."/>
            <person name="Messing J."/>
            <person name="Sims D."/>
            <person name="Jenkins J."/>
            <person name="Shu S."/>
            <person name="Rokhsar D."/>
        </authorList>
    </citation>
    <scope>NUCLEOTIDE SEQUENCE</scope>
</reference>
<accession>A0A1B6PFF4</accession>
<dbReference type="OMA" id="IQFRRYL"/>
<name>A0A1B6PFF4_SORBI</name>
<dbReference type="Proteomes" id="UP000000768">
    <property type="component" value="Chromosome 7"/>
</dbReference>